<evidence type="ECO:0000256" key="1">
    <source>
        <dbReference type="SAM" id="MobiDB-lite"/>
    </source>
</evidence>
<dbReference type="Proteomes" id="UP000434957">
    <property type="component" value="Unassembled WGS sequence"/>
</dbReference>
<accession>A0A6A4E1W4</accession>
<feature type="region of interest" description="Disordered" evidence="1">
    <location>
        <begin position="67"/>
        <end position="96"/>
    </location>
</feature>
<evidence type="ECO:0000313" key="2">
    <source>
        <dbReference type="EMBL" id="KAE8983158.1"/>
    </source>
</evidence>
<evidence type="ECO:0000313" key="3">
    <source>
        <dbReference type="EMBL" id="KAE9315653.1"/>
    </source>
</evidence>
<sequence>MAASPASSSPTLLPHCFLDIVLCGPLGPTRTKCGGTSYGHETTTTIEAFIGLCSTVVNGQMPLSYPRKYPRGDHHTGNGLTLGDEISPPFHANPRS</sequence>
<comment type="caution">
    <text evidence="3">The sequence shown here is derived from an EMBL/GenBank/DDBJ whole genome shotgun (WGS) entry which is preliminary data.</text>
</comment>
<proteinExistence type="predicted"/>
<protein>
    <submittedName>
        <fullName evidence="3">Uncharacterized protein</fullName>
    </submittedName>
</protein>
<name>A0A6A4E1W4_9STRA</name>
<keyword evidence="5" id="KW-1185">Reference proteome</keyword>
<dbReference type="EMBL" id="QXFT01001555">
    <property type="protein sequence ID" value="KAE9315653.1"/>
    <property type="molecule type" value="Genomic_DNA"/>
</dbReference>
<dbReference type="Proteomes" id="UP000429607">
    <property type="component" value="Unassembled WGS sequence"/>
</dbReference>
<organism evidence="3 5">
    <name type="scientific">Phytophthora rubi</name>
    <dbReference type="NCBI Taxonomy" id="129364"/>
    <lineage>
        <taxon>Eukaryota</taxon>
        <taxon>Sar</taxon>
        <taxon>Stramenopiles</taxon>
        <taxon>Oomycota</taxon>
        <taxon>Peronosporomycetes</taxon>
        <taxon>Peronosporales</taxon>
        <taxon>Peronosporaceae</taxon>
        <taxon>Phytophthora</taxon>
    </lineage>
</organism>
<gene>
    <name evidence="2" type="ORF">PR001_g23522</name>
    <name evidence="3" type="ORF">PR003_g18932</name>
</gene>
<evidence type="ECO:0000313" key="4">
    <source>
        <dbReference type="Proteomes" id="UP000429607"/>
    </source>
</evidence>
<evidence type="ECO:0000313" key="5">
    <source>
        <dbReference type="Proteomes" id="UP000434957"/>
    </source>
</evidence>
<dbReference type="AlphaFoldDB" id="A0A6A4E1W4"/>
<reference evidence="3 5" key="1">
    <citation type="submission" date="2018-08" db="EMBL/GenBank/DDBJ databases">
        <title>Genomic investigation of the strawberry pathogen Phytophthora fragariae indicates pathogenicity is determined by transcriptional variation in three key races.</title>
        <authorList>
            <person name="Adams T.M."/>
            <person name="Armitage A.D."/>
            <person name="Sobczyk M.K."/>
            <person name="Bates H.J."/>
            <person name="Dunwell J.M."/>
            <person name="Nellist C.F."/>
            <person name="Harrison R.J."/>
        </authorList>
    </citation>
    <scope>NUCLEOTIDE SEQUENCE [LARGE SCALE GENOMIC DNA]</scope>
    <source>
        <strain evidence="2 4">SCRP249</strain>
        <strain evidence="3 5">SCRP333</strain>
    </source>
</reference>
<dbReference type="EMBL" id="QXFV01002805">
    <property type="protein sequence ID" value="KAE8983158.1"/>
    <property type="molecule type" value="Genomic_DNA"/>
</dbReference>